<evidence type="ECO:0000313" key="2">
    <source>
        <dbReference type="EMBL" id="GAA4610674.1"/>
    </source>
</evidence>
<comment type="caution">
    <text evidence="2">The sequence shown here is derived from an EMBL/GenBank/DDBJ whole genome shotgun (WGS) entry which is preliminary data.</text>
</comment>
<dbReference type="Proteomes" id="UP001500212">
    <property type="component" value="Unassembled WGS sequence"/>
</dbReference>
<accession>A0ABP8TNC2</accession>
<reference evidence="3" key="1">
    <citation type="journal article" date="2019" name="Int. J. Syst. Evol. Microbiol.">
        <title>The Global Catalogue of Microorganisms (GCM) 10K type strain sequencing project: providing services to taxonomists for standard genome sequencing and annotation.</title>
        <authorList>
            <consortium name="The Broad Institute Genomics Platform"/>
            <consortium name="The Broad Institute Genome Sequencing Center for Infectious Disease"/>
            <person name="Wu L."/>
            <person name="Ma J."/>
        </authorList>
    </citation>
    <scope>NUCLEOTIDE SEQUENCE [LARGE SCALE GENOMIC DNA]</scope>
    <source>
        <strain evidence="3">JCM 17938</strain>
    </source>
</reference>
<keyword evidence="3" id="KW-1185">Reference proteome</keyword>
<feature type="region of interest" description="Disordered" evidence="1">
    <location>
        <begin position="1"/>
        <end position="24"/>
    </location>
</feature>
<proteinExistence type="predicted"/>
<dbReference type="RefSeq" id="WP_345357438.1">
    <property type="nucleotide sequence ID" value="NZ_BAABHJ010000012.1"/>
</dbReference>
<gene>
    <name evidence="2" type="ORF">GCM10023195_44480</name>
</gene>
<name>A0ABP8TNC2_9ACTN</name>
<evidence type="ECO:0000313" key="3">
    <source>
        <dbReference type="Proteomes" id="UP001500212"/>
    </source>
</evidence>
<dbReference type="EMBL" id="BAABHJ010000012">
    <property type="protein sequence ID" value="GAA4610674.1"/>
    <property type="molecule type" value="Genomic_DNA"/>
</dbReference>
<evidence type="ECO:0000256" key="1">
    <source>
        <dbReference type="SAM" id="MobiDB-lite"/>
    </source>
</evidence>
<sequence length="58" mass="6800">MRRSNETRPSVEKSREAADHRRHADIMRDIGDYDAENFAMGRARRASTQAERLRRQGN</sequence>
<organism evidence="2 3">
    <name type="scientific">Actinoallomurus liliacearum</name>
    <dbReference type="NCBI Taxonomy" id="1080073"/>
    <lineage>
        <taxon>Bacteria</taxon>
        <taxon>Bacillati</taxon>
        <taxon>Actinomycetota</taxon>
        <taxon>Actinomycetes</taxon>
        <taxon>Streptosporangiales</taxon>
        <taxon>Thermomonosporaceae</taxon>
        <taxon>Actinoallomurus</taxon>
    </lineage>
</organism>
<protein>
    <submittedName>
        <fullName evidence="2">Uncharacterized protein</fullName>
    </submittedName>
</protein>